<dbReference type="GO" id="GO:0140359">
    <property type="term" value="F:ABC-type transporter activity"/>
    <property type="evidence" value="ECO:0007669"/>
    <property type="project" value="InterPro"/>
</dbReference>
<dbReference type="GO" id="GO:0016020">
    <property type="term" value="C:membrane"/>
    <property type="evidence" value="ECO:0007669"/>
    <property type="project" value="UniProtKB-SubCell"/>
</dbReference>
<evidence type="ECO:0000313" key="7">
    <source>
        <dbReference type="EMBL" id="XDN89160.1"/>
    </source>
</evidence>
<reference evidence="7" key="1">
    <citation type="submission" date="2024-06" db="EMBL/GenBank/DDBJ databases">
        <authorList>
            <person name="Atkinson C."/>
            <person name="McLean J."/>
            <person name="Gallagher L."/>
            <person name="Bor B."/>
            <person name="Mougous J."/>
        </authorList>
    </citation>
    <scope>NUCLEOTIDE SEQUENCE</scope>
    <source>
        <strain evidence="7">TM7-074</strain>
    </source>
</reference>
<evidence type="ECO:0000256" key="5">
    <source>
        <dbReference type="SAM" id="Phobius"/>
    </source>
</evidence>
<evidence type="ECO:0000259" key="6">
    <source>
        <dbReference type="Pfam" id="PF12698"/>
    </source>
</evidence>
<dbReference type="Pfam" id="PF12698">
    <property type="entry name" value="ABC2_membrane_3"/>
    <property type="match status" value="1"/>
</dbReference>
<dbReference type="InterPro" id="IPR051328">
    <property type="entry name" value="T7SS_ABC-Transporter"/>
</dbReference>
<dbReference type="NCBIfam" id="TIGR03057">
    <property type="entry name" value="xxxLxxG_by_4"/>
    <property type="match status" value="1"/>
</dbReference>
<dbReference type="PANTHER" id="PTHR43077:SF5">
    <property type="entry name" value="PHAGE INFECTION PROTEIN"/>
    <property type="match status" value="1"/>
</dbReference>
<gene>
    <name evidence="7" type="ORF">TM074_00385</name>
</gene>
<dbReference type="RefSeq" id="WP_369000439.1">
    <property type="nucleotide sequence ID" value="NZ_CP158487.1"/>
</dbReference>
<protein>
    <submittedName>
        <fullName evidence="7">YhgE/Pip domain-containing protein</fullName>
    </submittedName>
</protein>
<dbReference type="InterPro" id="IPR017501">
    <property type="entry name" value="Phage_infect_YhgE_C"/>
</dbReference>
<sequence>MLVISFIPIMYSGFFLGSIWDPYGQTKNLPVALVNEDGGAVLNGQTLNVGQSVQQKLKDNHDLGWEFVSKKQASSGVESGHFYAVVEIPSDFSEKVASITGSQPQQAVINFTTTPAKNYIGSLVSNQAAERVKSSVSEQVTKAYAKGVLESIDKLGVGLESAANGTAQLHSGLAQFHGGVQAYAGGVNQLAVGQHSLTDGLVQLNGGAQQLQTALRKMSNGLPSESQVAQLTSGVKQLQTGINQLNYSVYHPSPAILAQQNKVQTEAQALAQTVQASVVDLSTAGAVVKDLGAQAMASGHGMTTITLPQISKISQALGKTQTITTQVATLLQDLQTLTRQLSEQQSQLQTGVAALNSGVSQLVPNVNTALNGYNSLRGANGQLLSGVTSLSGSLAKAQAGSQKLADGAGVLSNRSGTLVGSSARLANGIDVLSVKLADASNKLKAQPTGLATQEHIANPVKSETTAKGDVPNYGYALAPYVLSLSLFVGAIVLNVIYPIRKTFADQESAFRWWLAKTSVVGLAAFAQATILMLVMVYCLGLTPEHPVHFIGVIYMTSFVYMSIVSFMVITLDNPGRFLAMVLLVLQLGSSEGTFPIQTANGFFQAINPLVPMTYSIRALRQSISGGLDNAFYDSSMWALAGFLLAANLLMISFFIYRGKRKFAHTSVDGDD</sequence>
<keyword evidence="3 5" id="KW-1133">Transmembrane helix</keyword>
<comment type="subcellular location">
    <subcellularLocation>
        <location evidence="1">Membrane</location>
        <topology evidence="1">Multi-pass membrane protein</topology>
    </subcellularLocation>
</comment>
<evidence type="ECO:0000256" key="4">
    <source>
        <dbReference type="ARBA" id="ARBA00023136"/>
    </source>
</evidence>
<dbReference type="Gene3D" id="3.40.1710.10">
    <property type="entry name" value="abc type-2 transporter like domain"/>
    <property type="match status" value="1"/>
</dbReference>
<dbReference type="InterPro" id="IPR017500">
    <property type="entry name" value="Phage_infect_YhgE_N"/>
</dbReference>
<name>A0AB39J7E1_9BACT</name>
<keyword evidence="4 5" id="KW-0472">Membrane</keyword>
<dbReference type="NCBIfam" id="TIGR03061">
    <property type="entry name" value="pip_yhgE_Nterm"/>
    <property type="match status" value="1"/>
</dbReference>
<dbReference type="InterPro" id="IPR013525">
    <property type="entry name" value="ABC2_TM"/>
</dbReference>
<feature type="transmembrane region" description="Helical" evidence="5">
    <location>
        <begin position="518"/>
        <end position="542"/>
    </location>
</feature>
<feature type="transmembrane region" description="Helical" evidence="5">
    <location>
        <begin position="477"/>
        <end position="497"/>
    </location>
</feature>
<feature type="transmembrane region" description="Helical" evidence="5">
    <location>
        <begin position="577"/>
        <end position="596"/>
    </location>
</feature>
<dbReference type="EMBL" id="CP158487">
    <property type="protein sequence ID" value="XDN89160.1"/>
    <property type="molecule type" value="Genomic_DNA"/>
</dbReference>
<feature type="domain" description="ABC-2 type transporter transmembrane" evidence="6">
    <location>
        <begin position="4"/>
        <end position="647"/>
    </location>
</feature>
<keyword evidence="2 5" id="KW-0812">Transmembrane</keyword>
<feature type="transmembrane region" description="Helical" evidence="5">
    <location>
        <begin position="548"/>
        <end position="570"/>
    </location>
</feature>
<dbReference type="InterPro" id="IPR023908">
    <property type="entry name" value="xxxLxxG_rpt"/>
</dbReference>
<accession>A0AB39J7E1</accession>
<evidence type="ECO:0000256" key="2">
    <source>
        <dbReference type="ARBA" id="ARBA00022692"/>
    </source>
</evidence>
<proteinExistence type="predicted"/>
<dbReference type="PANTHER" id="PTHR43077">
    <property type="entry name" value="TRANSPORT PERMEASE YVFS-RELATED"/>
    <property type="match status" value="1"/>
</dbReference>
<dbReference type="AlphaFoldDB" id="A0AB39J7E1"/>
<evidence type="ECO:0000256" key="3">
    <source>
        <dbReference type="ARBA" id="ARBA00022989"/>
    </source>
</evidence>
<dbReference type="NCBIfam" id="TIGR03062">
    <property type="entry name" value="pip_yhgE_Cterm"/>
    <property type="match status" value="1"/>
</dbReference>
<feature type="transmembrane region" description="Helical" evidence="5">
    <location>
        <begin position="636"/>
        <end position="656"/>
    </location>
</feature>
<organism evidence="7">
    <name type="scientific">Candidatus Nanosynbacter sp. TM7-074</name>
    <dbReference type="NCBI Taxonomy" id="3158573"/>
    <lineage>
        <taxon>Bacteria</taxon>
        <taxon>Candidatus Saccharimonadota</taxon>
        <taxon>Candidatus Saccharimonadia</taxon>
        <taxon>Candidatus Nanosynbacterales</taxon>
        <taxon>Candidatus Nanosynbacteraceae</taxon>
        <taxon>Candidatus Nanosynbacter</taxon>
    </lineage>
</organism>
<evidence type="ECO:0000256" key="1">
    <source>
        <dbReference type="ARBA" id="ARBA00004141"/>
    </source>
</evidence>